<organism evidence="4 5">
    <name type="scientific">Marinicella pacifica</name>
    <dbReference type="NCBI Taxonomy" id="1171543"/>
    <lineage>
        <taxon>Bacteria</taxon>
        <taxon>Pseudomonadati</taxon>
        <taxon>Pseudomonadota</taxon>
        <taxon>Gammaproteobacteria</taxon>
        <taxon>Lysobacterales</taxon>
        <taxon>Marinicellaceae</taxon>
        <taxon>Marinicella</taxon>
    </lineage>
</organism>
<comment type="caution">
    <text evidence="4">The sequence shown here is derived from an EMBL/GenBank/DDBJ whole genome shotgun (WGS) entry which is preliminary data.</text>
</comment>
<dbReference type="InterPro" id="IPR031325">
    <property type="entry name" value="RHS_repeat"/>
</dbReference>
<dbReference type="Proteomes" id="UP000605253">
    <property type="component" value="Unassembled WGS sequence"/>
</dbReference>
<feature type="chain" id="PRO_5037218988" description="Teneurin-like YD-shell domain-containing protein" evidence="2">
    <location>
        <begin position="24"/>
        <end position="1300"/>
    </location>
</feature>
<feature type="domain" description="Teneurin-like YD-shell" evidence="3">
    <location>
        <begin position="861"/>
        <end position="1152"/>
    </location>
</feature>
<dbReference type="NCBIfam" id="TIGR03696">
    <property type="entry name" value="Rhs_assc_core"/>
    <property type="match status" value="1"/>
</dbReference>
<dbReference type="PANTHER" id="PTHR32305:SF15">
    <property type="entry name" value="PROTEIN RHSA-RELATED"/>
    <property type="match status" value="1"/>
</dbReference>
<protein>
    <recommendedName>
        <fullName evidence="3">Teneurin-like YD-shell domain-containing protein</fullName>
    </recommendedName>
</protein>
<dbReference type="Pfam" id="PF25023">
    <property type="entry name" value="TEN_YD-shell"/>
    <property type="match status" value="1"/>
</dbReference>
<reference evidence="4" key="1">
    <citation type="journal article" date="2014" name="Int. J. Syst. Evol. Microbiol.">
        <title>Complete genome sequence of Corynebacterium casei LMG S-19264T (=DSM 44701T), isolated from a smear-ripened cheese.</title>
        <authorList>
            <consortium name="US DOE Joint Genome Institute (JGI-PGF)"/>
            <person name="Walter F."/>
            <person name="Albersmeier A."/>
            <person name="Kalinowski J."/>
            <person name="Ruckert C."/>
        </authorList>
    </citation>
    <scope>NUCLEOTIDE SEQUENCE</scope>
    <source>
        <strain evidence="4">CGMCC 1.12181</strain>
    </source>
</reference>
<evidence type="ECO:0000313" key="4">
    <source>
        <dbReference type="EMBL" id="GGF98288.1"/>
    </source>
</evidence>
<reference evidence="4" key="2">
    <citation type="submission" date="2020-09" db="EMBL/GenBank/DDBJ databases">
        <authorList>
            <person name="Sun Q."/>
            <person name="Zhou Y."/>
        </authorList>
    </citation>
    <scope>NUCLEOTIDE SEQUENCE</scope>
    <source>
        <strain evidence="4">CGMCC 1.12181</strain>
    </source>
</reference>
<gene>
    <name evidence="4" type="ORF">GCM10011365_19480</name>
</gene>
<accession>A0A917CWL8</accession>
<dbReference type="InterPro" id="IPR050708">
    <property type="entry name" value="T6SS_VgrG/RHS"/>
</dbReference>
<dbReference type="InterPro" id="IPR022385">
    <property type="entry name" value="Rhs_assc_core"/>
</dbReference>
<dbReference type="Pfam" id="PF05593">
    <property type="entry name" value="RHS_repeat"/>
    <property type="match status" value="4"/>
</dbReference>
<dbReference type="NCBIfam" id="TIGR01643">
    <property type="entry name" value="YD_repeat_2x"/>
    <property type="match status" value="7"/>
</dbReference>
<keyword evidence="5" id="KW-1185">Reference proteome</keyword>
<feature type="signal peptide" evidence="2">
    <location>
        <begin position="1"/>
        <end position="23"/>
    </location>
</feature>
<dbReference type="EMBL" id="BMEO01000008">
    <property type="protein sequence ID" value="GGF98288.1"/>
    <property type="molecule type" value="Genomic_DNA"/>
</dbReference>
<name>A0A917CWL8_9GAMM</name>
<proteinExistence type="predicted"/>
<dbReference type="InterPro" id="IPR006530">
    <property type="entry name" value="YD"/>
</dbReference>
<dbReference type="PANTHER" id="PTHR32305">
    <property type="match status" value="1"/>
</dbReference>
<keyword evidence="2" id="KW-0732">Signal</keyword>
<dbReference type="InterPro" id="IPR056823">
    <property type="entry name" value="TEN-like_YD-shell"/>
</dbReference>
<evidence type="ECO:0000313" key="5">
    <source>
        <dbReference type="Proteomes" id="UP000605253"/>
    </source>
</evidence>
<evidence type="ECO:0000256" key="2">
    <source>
        <dbReference type="SAM" id="SignalP"/>
    </source>
</evidence>
<sequence>MEKTMKYFGYIALLLIFSISASASVEPTSGRYVETETDLSIQIIGGPLVWEREYRDRQWTFNKSWSSLIFEHDVSSGDVKRIIRGTDSYTKLDSAGTLFKFGPRMRIRKNPDGTWTWQDRDGHRTEYAANGKTLSMHTQAGTSMTLMYNGDDKLSGVKDVHDNQVLWIEYDLVTGQLDTVRDYGNREVKYTWEAIGSGSKYKLTKVTDARGYDWLYDYATTPAKDGYVSLIKKTDPEGREVQIAYTGSGRVKNITNALGHITSYQFDYIKSRKEFYLKVSYPGGRVTEKWYNREGEVKRSDVNGINLSTITEDQRKDILKNTFGHTTVKEYDEFRNLLKTTYPDGSSTSATYDVSNSNVLTRTDERGTVTQYEYFPNGHLKTLTEALGTDVERSTTYTYDVYGQLKTLTQVGDADTETAITQYFYDDYGNLIKLINAEGHETEYTSHDSMGNALTKIDGRDKEWTYTYDAHGNLTSSTNPLSHTTSYDYDKVGNQVKTTFPDTHFSLHEYDELNRLVKQTDELGHFITYEYDQAGNQIKQTDKAQRTTTNTYDLLNRLITSTDAVGNVTTYHYPDSSGSNNSNIYRAYKIEYPTFSRQMTFDLRGRATEQTTTYLSGGAQKSETKKFKFDMTGNKTEIIDAEQRSVKSEYDELNQLIKTIEPYGIETTFTYDNRGNMLTLTDGMQQTHTFTYSKINQNLTESRPLGQTEIYTYDANGNIATKTNPQGQLIEYTYDYANRNTQTEFHTDAGTLDVTVSYGYNNRGSLVSYNDGTSQGVMTYDSAQQKLSETIQYDGQSFGHSYSYHPDGEKSTFTGIDGITYSYFYNELGLLNNVVIPNEGNITYQNFKWSRPQTVSYPGGSQRTNTYDGLQRLKSFTVKKPDNTPIMTYEYTYTPAGNISHKSTEHGAYQYGYDELNRLTNADYPVLTDESFTYDALGNRKTDSNTGVTEWLYNQNNQLLNSVSSQYEYDANGNQTIEKDPQGQIIRQYIYNTQNRLGEIKDGSNQTIASYYYDPFGRRLSKTVTNPDQSTTKTYFHYSDEGYSAEITDGEIISYVFHPQRTWSTNPILKKQNNTYYYYQNDHLDTPQIIHNNQGEVVNAKEMKAFGGWQTTVSIIDDEMGFPGHYLDNTTLYFYNLNRNYSSNTGRYIQSDPLKIEGGFNMYVYAFLNPNVNFDPLGLSTLGITACDGKDNLKIFNDDYECTRNCTQKHEEVHLKWLKKFIATGNRADCKGVPERSMPNFHSYDLADYYIEKQENECKADRVSADCLRKLLDDCECKERAKSQLKVVEERLKQCKKVGY</sequence>
<dbReference type="Gene3D" id="2.180.10.10">
    <property type="entry name" value="RHS repeat-associated core"/>
    <property type="match status" value="3"/>
</dbReference>
<keyword evidence="1" id="KW-0677">Repeat</keyword>
<evidence type="ECO:0000259" key="3">
    <source>
        <dbReference type="Pfam" id="PF25023"/>
    </source>
</evidence>
<evidence type="ECO:0000256" key="1">
    <source>
        <dbReference type="ARBA" id="ARBA00022737"/>
    </source>
</evidence>